<dbReference type="SMART" id="SM00530">
    <property type="entry name" value="HTH_XRE"/>
    <property type="match status" value="1"/>
</dbReference>
<gene>
    <name evidence="2" type="ORF">GCM10009539_51260</name>
</gene>
<evidence type="ECO:0000259" key="1">
    <source>
        <dbReference type="PROSITE" id="PS50943"/>
    </source>
</evidence>
<keyword evidence="3" id="KW-1185">Reference proteome</keyword>
<dbReference type="SUPFAM" id="SSF47413">
    <property type="entry name" value="lambda repressor-like DNA-binding domains"/>
    <property type="match status" value="1"/>
</dbReference>
<dbReference type="EMBL" id="BAAAGX010000020">
    <property type="protein sequence ID" value="GAA0259602.1"/>
    <property type="molecule type" value="Genomic_DNA"/>
</dbReference>
<feature type="domain" description="HTH cro/C1-type" evidence="1">
    <location>
        <begin position="21"/>
        <end position="75"/>
    </location>
</feature>
<reference evidence="3" key="1">
    <citation type="journal article" date="2019" name="Int. J. Syst. Evol. Microbiol.">
        <title>The Global Catalogue of Microorganisms (GCM) 10K type strain sequencing project: providing services to taxonomists for standard genome sequencing and annotation.</title>
        <authorList>
            <consortium name="The Broad Institute Genomics Platform"/>
            <consortium name="The Broad Institute Genome Sequencing Center for Infectious Disease"/>
            <person name="Wu L."/>
            <person name="Ma J."/>
        </authorList>
    </citation>
    <scope>NUCLEOTIDE SEQUENCE [LARGE SCALE GENOMIC DNA]</scope>
    <source>
        <strain evidence="3">JCM 10425</strain>
    </source>
</reference>
<name>A0ABP3EG64_9ACTN</name>
<evidence type="ECO:0000313" key="3">
    <source>
        <dbReference type="Proteomes" id="UP001500967"/>
    </source>
</evidence>
<comment type="caution">
    <text evidence="2">The sequence shown here is derived from an EMBL/GenBank/DDBJ whole genome shotgun (WGS) entry which is preliminary data.</text>
</comment>
<dbReference type="PROSITE" id="PS50943">
    <property type="entry name" value="HTH_CROC1"/>
    <property type="match status" value="1"/>
</dbReference>
<dbReference type="Gene3D" id="1.10.260.40">
    <property type="entry name" value="lambda repressor-like DNA-binding domains"/>
    <property type="match status" value="1"/>
</dbReference>
<dbReference type="CDD" id="cd00093">
    <property type="entry name" value="HTH_XRE"/>
    <property type="match status" value="1"/>
</dbReference>
<accession>A0ABP3EG64</accession>
<evidence type="ECO:0000313" key="2">
    <source>
        <dbReference type="EMBL" id="GAA0259602.1"/>
    </source>
</evidence>
<dbReference type="RefSeq" id="WP_344651463.1">
    <property type="nucleotide sequence ID" value="NZ_BAAAGX010000020.1"/>
</dbReference>
<dbReference type="Pfam" id="PF13560">
    <property type="entry name" value="HTH_31"/>
    <property type="match status" value="1"/>
</dbReference>
<sequence>MTDAESSSSPTLRRLAVAAALRRHRRSSGFTTAEVLDRLDFSASKLSRIETGTRPIQLKDLEQLCTLYRIDDDERAELVRWAAESRQSSTYRHVAGSSVPWVEFAELEQAARRIDDYKTSTITALLQTADYTRALVRTFRPNAPGDWIEEQVHIRQMRREQVVDSEASGAELTFVVDEASLRRVVGGTNTMRTQLAYLAALSEQDRVRFHAIPFNSGAHPGMDSLFTILSFGDAVRDRVYVDSLAGSTFFSSVADLERFRDSFTRILNVALDPAGTIDLIRDIHRSL</sequence>
<dbReference type="Proteomes" id="UP001500967">
    <property type="component" value="Unassembled WGS sequence"/>
</dbReference>
<organism evidence="2 3">
    <name type="scientific">Cryptosporangium japonicum</name>
    <dbReference type="NCBI Taxonomy" id="80872"/>
    <lineage>
        <taxon>Bacteria</taxon>
        <taxon>Bacillati</taxon>
        <taxon>Actinomycetota</taxon>
        <taxon>Actinomycetes</taxon>
        <taxon>Cryptosporangiales</taxon>
        <taxon>Cryptosporangiaceae</taxon>
        <taxon>Cryptosporangium</taxon>
    </lineage>
</organism>
<dbReference type="InterPro" id="IPR043917">
    <property type="entry name" value="DUF5753"/>
</dbReference>
<protein>
    <submittedName>
        <fullName evidence="2">Helix-turn-helix transcriptional regulator</fullName>
    </submittedName>
</protein>
<dbReference type="Pfam" id="PF19054">
    <property type="entry name" value="DUF5753"/>
    <property type="match status" value="1"/>
</dbReference>
<dbReference type="InterPro" id="IPR010982">
    <property type="entry name" value="Lambda_DNA-bd_dom_sf"/>
</dbReference>
<proteinExistence type="predicted"/>
<dbReference type="InterPro" id="IPR001387">
    <property type="entry name" value="Cro/C1-type_HTH"/>
</dbReference>